<proteinExistence type="predicted"/>
<protein>
    <submittedName>
        <fullName evidence="2">Uncharacterized protein</fullName>
    </submittedName>
</protein>
<evidence type="ECO:0000313" key="3">
    <source>
        <dbReference type="Proteomes" id="UP000324832"/>
    </source>
</evidence>
<reference evidence="2 3" key="1">
    <citation type="submission" date="2017-07" db="EMBL/GenBank/DDBJ databases">
        <authorList>
            <person name="Talla V."/>
            <person name="Backstrom N."/>
        </authorList>
    </citation>
    <scope>NUCLEOTIDE SEQUENCE [LARGE SCALE GENOMIC DNA]</scope>
</reference>
<dbReference type="AlphaFoldDB" id="A0A5E4PM29"/>
<feature type="region of interest" description="Disordered" evidence="1">
    <location>
        <begin position="1"/>
        <end position="29"/>
    </location>
</feature>
<organism evidence="2 3">
    <name type="scientific">Leptidea sinapis</name>
    <dbReference type="NCBI Taxonomy" id="189913"/>
    <lineage>
        <taxon>Eukaryota</taxon>
        <taxon>Metazoa</taxon>
        <taxon>Ecdysozoa</taxon>
        <taxon>Arthropoda</taxon>
        <taxon>Hexapoda</taxon>
        <taxon>Insecta</taxon>
        <taxon>Pterygota</taxon>
        <taxon>Neoptera</taxon>
        <taxon>Endopterygota</taxon>
        <taxon>Lepidoptera</taxon>
        <taxon>Glossata</taxon>
        <taxon>Ditrysia</taxon>
        <taxon>Papilionoidea</taxon>
        <taxon>Pieridae</taxon>
        <taxon>Dismorphiinae</taxon>
        <taxon>Leptidea</taxon>
    </lineage>
</organism>
<evidence type="ECO:0000313" key="2">
    <source>
        <dbReference type="EMBL" id="VVC86114.1"/>
    </source>
</evidence>
<keyword evidence="3" id="KW-1185">Reference proteome</keyword>
<feature type="compositionally biased region" description="Basic residues" evidence="1">
    <location>
        <begin position="8"/>
        <end position="25"/>
    </location>
</feature>
<sequence length="71" mass="8424">MRTGSHAVRPHRSRQTRRHRRRRSTAHPLWSRHLPSPLIFSQRWSSFLQASDTTCFLTTRAMNQALKISKQ</sequence>
<name>A0A5E4PM29_9NEOP</name>
<accession>A0A5E4PM29</accession>
<dbReference type="EMBL" id="FZQP02000002">
    <property type="protein sequence ID" value="VVC86114.1"/>
    <property type="molecule type" value="Genomic_DNA"/>
</dbReference>
<dbReference type="Proteomes" id="UP000324832">
    <property type="component" value="Unassembled WGS sequence"/>
</dbReference>
<gene>
    <name evidence="2" type="ORF">LSINAPIS_LOCUS3</name>
</gene>
<evidence type="ECO:0000256" key="1">
    <source>
        <dbReference type="SAM" id="MobiDB-lite"/>
    </source>
</evidence>